<accession>A0A4Y5FHU9</accession>
<name>A0A4Y5FHU9_9CAUD</name>
<keyword evidence="2" id="KW-1185">Reference proteome</keyword>
<reference evidence="1 2" key="1">
    <citation type="submission" date="2019-02" db="EMBL/GenBank/DDBJ databases">
        <title>Isolation of virulent Lactobacillus brevis phages.</title>
        <authorList>
            <person name="Feyereisen M."/>
            <person name="Mahony J."/>
            <person name="O'Sullivan T."/>
            <person name="van Sinderen D."/>
        </authorList>
    </citation>
    <scope>NUCLEOTIDE SEQUENCE [LARGE SCALE GENOMIC DNA]</scope>
</reference>
<protein>
    <submittedName>
        <fullName evidence="1">Baseplate protein</fullName>
    </submittedName>
</protein>
<dbReference type="Proteomes" id="UP000309991">
    <property type="component" value="Segment"/>
</dbReference>
<evidence type="ECO:0000313" key="1">
    <source>
        <dbReference type="EMBL" id="QBJ03614.1"/>
    </source>
</evidence>
<organism evidence="1 2">
    <name type="scientific">Lactobacillus phage 3-521</name>
    <dbReference type="NCBI Taxonomy" id="2510943"/>
    <lineage>
        <taxon>Viruses</taxon>
        <taxon>Duplodnaviria</taxon>
        <taxon>Heunggongvirae</taxon>
        <taxon>Uroviricota</taxon>
        <taxon>Caudoviricetes</taxon>
        <taxon>Herelleviridae</taxon>
        <taxon>Watanabevirus</taxon>
        <taxon>Watanabevirus wv3521</taxon>
    </lineage>
</organism>
<sequence>MSFTRFLPPVWRKKISNNHDMYSVHDAIIGAIDYTLSQVKDDTIMSKQESLLNEAEGPFLDYWGSWFGLNRKDGWSDDTYRAAIKSHVTHPRSTVEGIRQAIVNYFDLNMSDVYIYEPFRDIFRWNRGKWNSSYKYHSTYYDTAVIDVQLGKNVPSSIQDLLNWFRMAGVLWVVSYNGSAHDVNAPIFDFSSEDNLLFINELQFLYGYSIYDSFSLTPGIYSEPSAAISEFIWNKSAWNSGDSWLGQESEITPYVELSQSSLDYIPSTLYNSDTQLFFGSTLEDTDYTALLANDNKYVPFSSSYEDGDSNKFLDSASLKNFSAPLTAKEDFGNYKMYHVTNGVTISSSNLGTLPKGDYYIGCYAKLSSTASVKVKYSKNEEPVLLSSSYNGKYTWNTIKITIDDNFQMPDEGIQFIVSGPFKDDNNYIGLFYLGSNEQYTDNELSGNYVYSTFNLVGFYNKYIGELSGSDYGTELNSLYSNKLISYAFSQLSTSTNASGYPSVQLYNWNLKLWVTVGTLEDTFYSYSMNDISPYVNTNGYVYSRLDLTKSVNKILNLNWVGLDVSKRTEGYGVKLYSDNSNYGADIDVTLVGYLRLLYGYSLFNKESIIPGDKIKDETEAQALSWNNSAWSDGSVWLGQSDSGLPYIESSQGGIDYAPDNYLGAYKLFFGTPTSLGDMQKLGSKEESIAYAMGGQNLLTGTGNHTVTGTNVQGYVSNEDVNPTTLFQGLEGQTVTVSYDYEYSGFIAGSGNNRILWETRITADTVTYFDLGYYPNNDSGSGRTSTTFVVPKNIKAAGTMGYIQFSGSGTGTLSHFKLEKGSVATLWTPAPEDKADDSKVDNNTGTEAYAESTTNLLFNQGEVSVSNGSSISIPISGSPVTGTYNIGCYANLPTNSSISVSYSKGRDPVLLSSDYYGNYQWHYISVPFNSSDVIPSEGITFTVSMPNGTSGTLKYFMMDGSNTHYLTTLPNKYVYQTYDLANYYLNKYGTTTINSYADLFSSLYNGTLLGMNYSLTGNSTFEVYNFGTKSWDSINSLSGTTFSWRLANYTSYLSDNGVIYTRIVLDTNSSISLSQLSLDLINASDGYGINLSSDNTDYGADLITELAKILNDQYGINDYTRVEVSQGRAPLGSSFSWNSNSTWNGTTSYTGSYPYGYQYYYLTKYNGDYSPEGADSVPNVGTPIDVSLLGLTPIKVTHDSSESTTSQYVYGTINIVQSYLDQGNQLKTSNYRKELQSKIESSTLVVDNDASGNTIQGYNQDINSWENLSVLSSNEQSITISDLVSYLNDDGVMYYRIILDKDETLSNMYVVINIVGDSLGTNLYSSNYNYGADIITE</sequence>
<dbReference type="EMBL" id="MK504444">
    <property type="protein sequence ID" value="QBJ03614.1"/>
    <property type="molecule type" value="Genomic_DNA"/>
</dbReference>
<proteinExistence type="predicted"/>
<evidence type="ECO:0000313" key="2">
    <source>
        <dbReference type="Proteomes" id="UP000309991"/>
    </source>
</evidence>
<gene>
    <name evidence="1" type="ORF">UCC3521_0076</name>
</gene>